<sequence length="166" mass="17629">MKRPVRLAALMAGMALFSAAGCGFQPLYAGGGGFDTLPGLAIQSGEDRFDYLVDAALRRHLGQGDSAHRLELTTRVRDRAIGISASGVARRYSLTAQTRYVLHPSGDRSPVRGMVSDTVQFDAPADPAAVIAARSDAEERAARQIAERLAFALAADLRRLPPPGSP</sequence>
<evidence type="ECO:0000256" key="1">
    <source>
        <dbReference type="SAM" id="SignalP"/>
    </source>
</evidence>
<keyword evidence="3" id="KW-1185">Reference proteome</keyword>
<dbReference type="GO" id="GO:0019867">
    <property type="term" value="C:outer membrane"/>
    <property type="evidence" value="ECO:0007669"/>
    <property type="project" value="InterPro"/>
</dbReference>
<dbReference type="InterPro" id="IPR007485">
    <property type="entry name" value="LPS_assembly_LptE"/>
</dbReference>
<feature type="signal peptide" evidence="1">
    <location>
        <begin position="1"/>
        <end position="29"/>
    </location>
</feature>
<reference evidence="2 3" key="1">
    <citation type="submission" date="2019-09" db="EMBL/GenBank/DDBJ databases">
        <authorList>
            <person name="Kevbrin V."/>
            <person name="Grouzdev D.S."/>
        </authorList>
    </citation>
    <scope>NUCLEOTIDE SEQUENCE [LARGE SCALE GENOMIC DNA]</scope>
    <source>
        <strain evidence="2 3">G-192</strain>
    </source>
</reference>
<feature type="chain" id="PRO_5024356466" description="LPS-assembly lipoprotein" evidence="1">
    <location>
        <begin position="30"/>
        <end position="166"/>
    </location>
</feature>
<keyword evidence="1" id="KW-0732">Signal</keyword>
<dbReference type="Proteomes" id="UP000325122">
    <property type="component" value="Unassembled WGS sequence"/>
</dbReference>
<proteinExistence type="predicted"/>
<evidence type="ECO:0008006" key="4">
    <source>
        <dbReference type="Google" id="ProtNLM"/>
    </source>
</evidence>
<protein>
    <recommendedName>
        <fullName evidence="4">LPS-assembly lipoprotein</fullName>
    </recommendedName>
</protein>
<dbReference type="Pfam" id="PF04390">
    <property type="entry name" value="LptE"/>
    <property type="match status" value="1"/>
</dbReference>
<organism evidence="2 3">
    <name type="scientific">Alkalicaulis satelles</name>
    <dbReference type="NCBI Taxonomy" id="2609175"/>
    <lineage>
        <taxon>Bacteria</taxon>
        <taxon>Pseudomonadati</taxon>
        <taxon>Pseudomonadota</taxon>
        <taxon>Alphaproteobacteria</taxon>
        <taxon>Maricaulales</taxon>
        <taxon>Maricaulaceae</taxon>
        <taxon>Alkalicaulis</taxon>
    </lineage>
</organism>
<evidence type="ECO:0000313" key="3">
    <source>
        <dbReference type="Proteomes" id="UP000325122"/>
    </source>
</evidence>
<gene>
    <name evidence="2" type="ORF">F1654_08580</name>
</gene>
<dbReference type="Gene3D" id="3.30.160.150">
    <property type="entry name" value="Lipoprotein like domain"/>
    <property type="match status" value="1"/>
</dbReference>
<evidence type="ECO:0000313" key="2">
    <source>
        <dbReference type="EMBL" id="KAA5803844.1"/>
    </source>
</evidence>
<dbReference type="RefSeq" id="WP_150023112.1">
    <property type="nucleotide sequence ID" value="NZ_VWOJ01000002.1"/>
</dbReference>
<accession>A0A5M6ZJC0</accession>
<dbReference type="PROSITE" id="PS51257">
    <property type="entry name" value="PROKAR_LIPOPROTEIN"/>
    <property type="match status" value="1"/>
</dbReference>
<dbReference type="GO" id="GO:0043165">
    <property type="term" value="P:Gram-negative-bacterium-type cell outer membrane assembly"/>
    <property type="evidence" value="ECO:0007669"/>
    <property type="project" value="InterPro"/>
</dbReference>
<comment type="caution">
    <text evidence="2">The sequence shown here is derived from an EMBL/GenBank/DDBJ whole genome shotgun (WGS) entry which is preliminary data.</text>
</comment>
<name>A0A5M6ZJC0_9PROT</name>
<dbReference type="AlphaFoldDB" id="A0A5M6ZJC0"/>
<dbReference type="EMBL" id="VWOJ01000002">
    <property type="protein sequence ID" value="KAA5803844.1"/>
    <property type="molecule type" value="Genomic_DNA"/>
</dbReference>